<dbReference type="PROSITE" id="PS00101">
    <property type="entry name" value="HEXAPEP_TRANSFERASES"/>
    <property type="match status" value="1"/>
</dbReference>
<evidence type="ECO:0000313" key="3">
    <source>
        <dbReference type="EMBL" id="VAW02247.1"/>
    </source>
</evidence>
<dbReference type="PANTHER" id="PTHR23416:SF23">
    <property type="entry name" value="ACETYLTRANSFERASE C18B11.09C-RELATED"/>
    <property type="match status" value="1"/>
</dbReference>
<dbReference type="GO" id="GO:0008374">
    <property type="term" value="F:O-acyltransferase activity"/>
    <property type="evidence" value="ECO:0007669"/>
    <property type="project" value="TreeGrafter"/>
</dbReference>
<gene>
    <name evidence="3" type="ORF">MNBD_ALPHA04-678</name>
</gene>
<name>A0A3B0SMM9_9ZZZZ</name>
<dbReference type="Pfam" id="PF00132">
    <property type="entry name" value="Hexapep"/>
    <property type="match status" value="1"/>
</dbReference>
<comment type="similarity">
    <text evidence="1">Belongs to the transferase hexapeptide repeat family.</text>
</comment>
<dbReference type="InterPro" id="IPR051159">
    <property type="entry name" value="Hexapeptide_acetyltransf"/>
</dbReference>
<keyword evidence="2" id="KW-0808">Transferase</keyword>
<organism evidence="3">
    <name type="scientific">hydrothermal vent metagenome</name>
    <dbReference type="NCBI Taxonomy" id="652676"/>
    <lineage>
        <taxon>unclassified sequences</taxon>
        <taxon>metagenomes</taxon>
        <taxon>ecological metagenomes</taxon>
    </lineage>
</organism>
<proteinExistence type="inferred from homology"/>
<dbReference type="GO" id="GO:0005829">
    <property type="term" value="C:cytosol"/>
    <property type="evidence" value="ECO:0007669"/>
    <property type="project" value="TreeGrafter"/>
</dbReference>
<dbReference type="CDD" id="cd04647">
    <property type="entry name" value="LbH_MAT_like"/>
    <property type="match status" value="1"/>
</dbReference>
<dbReference type="AlphaFoldDB" id="A0A3B0SMM9"/>
<dbReference type="EMBL" id="UOEF01000343">
    <property type="protein sequence ID" value="VAW02247.1"/>
    <property type="molecule type" value="Genomic_DNA"/>
</dbReference>
<dbReference type="SUPFAM" id="SSF51161">
    <property type="entry name" value="Trimeric LpxA-like enzymes"/>
    <property type="match status" value="1"/>
</dbReference>
<dbReference type="PANTHER" id="PTHR23416">
    <property type="entry name" value="SIALIC ACID SYNTHASE-RELATED"/>
    <property type="match status" value="1"/>
</dbReference>
<accession>A0A3B0SMM9</accession>
<dbReference type="InterPro" id="IPR011004">
    <property type="entry name" value="Trimer_LpxA-like_sf"/>
</dbReference>
<evidence type="ECO:0008006" key="4">
    <source>
        <dbReference type="Google" id="ProtNLM"/>
    </source>
</evidence>
<dbReference type="Gene3D" id="2.160.10.10">
    <property type="entry name" value="Hexapeptide repeat proteins"/>
    <property type="match status" value="1"/>
</dbReference>
<sequence>MAIRSLNKLRRIRLFITALRKSWLKWRHGVIIHPSASISLSSRFHAFEHGAVKVGADSLIAFKTLLLSRTLDGQKAPIIIGERCFIGGGSVILPGVKVGDGSIVGACSTVFEDVPAHSIVAGNPAKVIRSGIKVGRFGRLDGAEKNQRKYYR</sequence>
<protein>
    <recommendedName>
        <fullName evidence="4">Maltose O-acetyltransferase</fullName>
    </recommendedName>
</protein>
<evidence type="ECO:0000256" key="1">
    <source>
        <dbReference type="ARBA" id="ARBA00007274"/>
    </source>
</evidence>
<reference evidence="3" key="1">
    <citation type="submission" date="2018-06" db="EMBL/GenBank/DDBJ databases">
        <authorList>
            <person name="Zhirakovskaya E."/>
        </authorList>
    </citation>
    <scope>NUCLEOTIDE SEQUENCE</scope>
</reference>
<dbReference type="InterPro" id="IPR018357">
    <property type="entry name" value="Hexapep_transf_CS"/>
</dbReference>
<dbReference type="InterPro" id="IPR001451">
    <property type="entry name" value="Hexapep"/>
</dbReference>
<evidence type="ECO:0000256" key="2">
    <source>
        <dbReference type="ARBA" id="ARBA00022679"/>
    </source>
</evidence>